<evidence type="ECO:0000313" key="1">
    <source>
        <dbReference type="EMBL" id="BBN70261.1"/>
    </source>
</evidence>
<proteinExistence type="predicted"/>
<name>A0A5H2Y4T5_PRUDU</name>
<dbReference type="EMBL" id="AP021789">
    <property type="protein sequence ID" value="BBN70261.1"/>
    <property type="molecule type" value="Genomic_DNA"/>
</dbReference>
<protein>
    <submittedName>
        <fullName evidence="1">Receptor kinase 3</fullName>
    </submittedName>
</protein>
<keyword evidence="1" id="KW-0675">Receptor</keyword>
<gene>
    <name evidence="1" type="ORF">Prudu_1452S000700</name>
</gene>
<sequence>MKFLSHWIFPGKVLTRQCRTRSHWVFTGKVFNETYSIPFVVSKGNVVKSRMDPKMVEPTT</sequence>
<accession>A0A5H2Y4T5</accession>
<dbReference type="GO" id="GO:0016301">
    <property type="term" value="F:kinase activity"/>
    <property type="evidence" value="ECO:0007669"/>
    <property type="project" value="UniProtKB-KW"/>
</dbReference>
<dbReference type="AlphaFoldDB" id="A0A5H2Y4T5"/>
<keyword evidence="1" id="KW-0808">Transferase</keyword>
<keyword evidence="1" id="KW-0418">Kinase</keyword>
<reference evidence="1" key="1">
    <citation type="journal article" date="2019" name="Science">
        <title>Mutation of a bHLH transcription factor allowed almond domestication.</title>
        <authorList>
            <person name="Sanchez-Perez R."/>
            <person name="Pavan S."/>
            <person name="Mazzeo R."/>
            <person name="Moldovan C."/>
            <person name="Aiese Cigliano R."/>
            <person name="Del Cueto J."/>
            <person name="Ricciardi F."/>
            <person name="Lotti C."/>
            <person name="Ricciardi L."/>
            <person name="Dicenta F."/>
            <person name="Lopez-Marques R.L."/>
            <person name="Lindberg Moller B."/>
        </authorList>
    </citation>
    <scope>NUCLEOTIDE SEQUENCE</scope>
</reference>
<organism evidence="1">
    <name type="scientific">Prunus dulcis</name>
    <name type="common">Almond</name>
    <name type="synonym">Amygdalus dulcis</name>
    <dbReference type="NCBI Taxonomy" id="3755"/>
    <lineage>
        <taxon>Eukaryota</taxon>
        <taxon>Viridiplantae</taxon>
        <taxon>Streptophyta</taxon>
        <taxon>Embryophyta</taxon>
        <taxon>Tracheophyta</taxon>
        <taxon>Spermatophyta</taxon>
        <taxon>Magnoliopsida</taxon>
        <taxon>eudicotyledons</taxon>
        <taxon>Gunneridae</taxon>
        <taxon>Pentapetalae</taxon>
        <taxon>rosids</taxon>
        <taxon>fabids</taxon>
        <taxon>Rosales</taxon>
        <taxon>Rosaceae</taxon>
        <taxon>Amygdaloideae</taxon>
        <taxon>Amygdaleae</taxon>
        <taxon>Prunus</taxon>
    </lineage>
</organism>